<dbReference type="RefSeq" id="WP_175501117.1">
    <property type="nucleotide sequence ID" value="NZ_JBANDC010000027.1"/>
</dbReference>
<feature type="domain" description="eCIS core" evidence="2">
    <location>
        <begin position="72"/>
        <end position="137"/>
    </location>
</feature>
<name>A0ABU9Q2Y5_9BURK</name>
<protein>
    <submittedName>
        <fullName evidence="3">DUF4157 domain-containing protein</fullName>
    </submittedName>
</protein>
<gene>
    <name evidence="3" type="ORF">V8G57_24580</name>
</gene>
<organism evidence="3 4">
    <name type="scientific">Collimonas rhizosphaerae</name>
    <dbReference type="NCBI Taxonomy" id="3126357"/>
    <lineage>
        <taxon>Bacteria</taxon>
        <taxon>Pseudomonadati</taxon>
        <taxon>Pseudomonadota</taxon>
        <taxon>Betaproteobacteria</taxon>
        <taxon>Burkholderiales</taxon>
        <taxon>Oxalobacteraceae</taxon>
        <taxon>Collimonas</taxon>
    </lineage>
</organism>
<feature type="region of interest" description="Disordered" evidence="1">
    <location>
        <begin position="50"/>
        <end position="76"/>
    </location>
</feature>
<dbReference type="Pfam" id="PF13699">
    <property type="entry name" value="eCIS_core"/>
    <property type="match status" value="1"/>
</dbReference>
<dbReference type="EMBL" id="JBANDC010000027">
    <property type="protein sequence ID" value="MEM4990587.1"/>
    <property type="molecule type" value="Genomic_DNA"/>
</dbReference>
<reference evidence="3 4" key="1">
    <citation type="submission" date="2024-02" db="EMBL/GenBank/DDBJ databases">
        <title>Draft genome sequence of Collimonas sp. strain H4R21, an effective mineral-weathering bacterial strain isolated from the beech rhizosphere.</title>
        <authorList>
            <person name="Morin E."/>
            <person name="Uroz S."/>
            <person name="Leveau J.H.J."/>
            <person name="Kumar R."/>
            <person name="Rey M.W."/>
            <person name="Pham J."/>
        </authorList>
    </citation>
    <scope>NUCLEOTIDE SEQUENCE [LARGE SCALE GENOMIC DNA]</scope>
    <source>
        <strain evidence="3 4">H4R21</strain>
    </source>
</reference>
<comment type="caution">
    <text evidence="3">The sequence shown here is derived from an EMBL/GenBank/DDBJ whole genome shotgun (WGS) entry which is preliminary data.</text>
</comment>
<evidence type="ECO:0000259" key="2">
    <source>
        <dbReference type="Pfam" id="PF13699"/>
    </source>
</evidence>
<evidence type="ECO:0000313" key="4">
    <source>
        <dbReference type="Proteomes" id="UP001495910"/>
    </source>
</evidence>
<dbReference type="Proteomes" id="UP001495910">
    <property type="component" value="Unassembled WGS sequence"/>
</dbReference>
<dbReference type="InterPro" id="IPR025295">
    <property type="entry name" value="eCIS_core_dom"/>
</dbReference>
<evidence type="ECO:0000256" key="1">
    <source>
        <dbReference type="SAM" id="MobiDB-lite"/>
    </source>
</evidence>
<sequence>MPAKLMQTPKTAADSQHQISTAPVLPPAMASNANYLSAMENYSYASSAIQRRETPAARPGSRSGAEAGSTGLPDKLKSGVEALSGMSLDNVRVHYNSAQPARLHALAFTQGTDIFIAPGQERHLAHEAWHVVQQAQGRVKPTMQMKGGAQVNNDAGLEHEADAMGARAMAANPATGPLHLDGRAIARRRGDGAVQRMGEDELAQLDPGELSIYRDWIEWAKVYGGARKSEAQVLDEYTVAGLEGALSEYTTNPWRRYIRLFASMARTGNIPLEMYQVMIFDDIAQVKAPELALDLTRLAGIKGLGLDELVAHLNAWKDVVEPRGYPFPFASPENFGRFKARIGALVEALGIHPTAIRVQGSSLRNPAPGDIDIGVMVDQAEYTRLGVILSAAETSTRAQKQTAKALAKGKIDPRQLSFLNKSADNVIRVFELAKAAAVAGGVDLKVQVSVILIGSGFDSAPFLNF</sequence>
<proteinExistence type="predicted"/>
<evidence type="ECO:0000313" key="3">
    <source>
        <dbReference type="EMBL" id="MEM4990587.1"/>
    </source>
</evidence>
<keyword evidence="4" id="KW-1185">Reference proteome</keyword>
<accession>A0ABU9Q2Y5</accession>